<feature type="transmembrane region" description="Helical" evidence="1">
    <location>
        <begin position="839"/>
        <end position="856"/>
    </location>
</feature>
<reference evidence="2 3" key="1">
    <citation type="submission" date="2011-07" db="EMBL/GenBank/DDBJ databases">
        <authorList>
            <person name="Coyne R."/>
            <person name="Brami D."/>
            <person name="Johnson J."/>
            <person name="Hostetler J."/>
            <person name="Hannick L."/>
            <person name="Clark T."/>
            <person name="Cassidy-Hanley D."/>
            <person name="Inman J."/>
        </authorList>
    </citation>
    <scope>NUCLEOTIDE SEQUENCE [LARGE SCALE GENOMIC DNA]</scope>
    <source>
        <strain evidence="2 3">G5</strain>
    </source>
</reference>
<dbReference type="RefSeq" id="XP_004030581.1">
    <property type="nucleotide sequence ID" value="XM_004030533.1"/>
</dbReference>
<dbReference type="eggNOG" id="ENOG502SFTV">
    <property type="taxonomic scope" value="Eukaryota"/>
</dbReference>
<evidence type="ECO:0000313" key="3">
    <source>
        <dbReference type="Proteomes" id="UP000008983"/>
    </source>
</evidence>
<dbReference type="EMBL" id="GL984156">
    <property type="protein sequence ID" value="EGR29345.1"/>
    <property type="molecule type" value="Genomic_DNA"/>
</dbReference>
<dbReference type="Proteomes" id="UP000008983">
    <property type="component" value="Unassembled WGS sequence"/>
</dbReference>
<dbReference type="InParanoid" id="G0QZL0"/>
<accession>G0QZL0</accession>
<keyword evidence="1" id="KW-1133">Transmembrane helix</keyword>
<feature type="transmembrane region" description="Helical" evidence="1">
    <location>
        <begin position="763"/>
        <end position="788"/>
    </location>
</feature>
<evidence type="ECO:0000256" key="1">
    <source>
        <dbReference type="SAM" id="Phobius"/>
    </source>
</evidence>
<keyword evidence="3" id="KW-1185">Reference proteome</keyword>
<feature type="non-terminal residue" evidence="2">
    <location>
        <position position="893"/>
    </location>
</feature>
<gene>
    <name evidence="2" type="ORF">IMG5_157710</name>
</gene>
<dbReference type="InterPro" id="IPR011050">
    <property type="entry name" value="Pectin_lyase_fold/virulence"/>
</dbReference>
<dbReference type="OrthoDB" id="295386at2759"/>
<dbReference type="SUPFAM" id="SSF51126">
    <property type="entry name" value="Pectin lyase-like"/>
    <property type="match status" value="1"/>
</dbReference>
<feature type="non-terminal residue" evidence="2">
    <location>
        <position position="1"/>
    </location>
</feature>
<feature type="transmembrane region" description="Helical" evidence="1">
    <location>
        <begin position="681"/>
        <end position="700"/>
    </location>
</feature>
<name>G0QZL0_ICHMU</name>
<dbReference type="AlphaFoldDB" id="G0QZL0"/>
<keyword evidence="1" id="KW-0812">Transmembrane</keyword>
<evidence type="ECO:0008006" key="4">
    <source>
        <dbReference type="Google" id="ProtNLM"/>
    </source>
</evidence>
<evidence type="ECO:0000313" key="2">
    <source>
        <dbReference type="EMBL" id="EGR29345.1"/>
    </source>
</evidence>
<keyword evidence="1" id="KW-0472">Membrane</keyword>
<feature type="transmembrane region" description="Helical" evidence="1">
    <location>
        <begin position="558"/>
        <end position="579"/>
    </location>
</feature>
<protein>
    <recommendedName>
        <fullName evidence="4">Transmembrane protein</fullName>
    </recommendedName>
</protein>
<dbReference type="STRING" id="857967.G0QZL0"/>
<organism evidence="2 3">
    <name type="scientific">Ichthyophthirius multifiliis</name>
    <name type="common">White spot disease agent</name>
    <name type="synonym">Ich</name>
    <dbReference type="NCBI Taxonomy" id="5932"/>
    <lineage>
        <taxon>Eukaryota</taxon>
        <taxon>Sar</taxon>
        <taxon>Alveolata</taxon>
        <taxon>Ciliophora</taxon>
        <taxon>Intramacronucleata</taxon>
        <taxon>Oligohymenophorea</taxon>
        <taxon>Hymenostomatida</taxon>
        <taxon>Ophryoglenina</taxon>
        <taxon>Ichthyophthirius</taxon>
    </lineage>
</organism>
<proteinExistence type="predicted"/>
<feature type="transmembrane region" description="Helical" evidence="1">
    <location>
        <begin position="712"/>
        <end position="735"/>
    </location>
</feature>
<dbReference type="OMA" id="GIFMTDQ"/>
<dbReference type="PANTHER" id="PTHR11319">
    <property type="entry name" value="G PROTEIN-COUPLED RECEPTOR-RELATED"/>
    <property type="match status" value="1"/>
</dbReference>
<dbReference type="PANTHER" id="PTHR11319:SF35">
    <property type="entry name" value="OUTER MEMBRANE PROTEIN PMPC-RELATED"/>
    <property type="match status" value="1"/>
</dbReference>
<sequence length="893" mass="105462">NTKNYTKLYEKVENEIFAIIYLKELINIEIKNLKINKIECQNGNNYFIYQQTIQSIQINNIIFENSKNISFLFSTNSYETEDNTYTFQQDFCQISDSIFRNLVQLQFPVIQIQQSYSQNFTQNLFQDIQTSAINGGAILFNNTSTTLLQQNFFYNCVAINGGALAFLQNIVNFKQQIIDSIFEKCKAESSAGAIFIENTNLQIINTTFSLNTAYIGGAVRYFEQMPLFIKQMVMQNHLTSVSFLKNKAELYGDDIASFPINIEILLDKKEGSEMELIEEEDSLITKQETEKKVIKKYTLKNFKSGQTLSLQFKLKDQKNQNISFSVQKVLNKEYPFQIVKELQEYNIKISPSNENEIKIFGQYITDYQKFDDKNYLFSIKDLMVVSNPSPQNFLLVESSAIQRLQPFFLEQDLIYNGPYYTKISIQFSECSSGEIYQKQAQIFICLECKEGTYSIGKPSKENYEKDTCKKCPFQAEKCYRDQILLKQGIWRISNTTDLLIECINEKSNCNGDYSTFYCTQGHIGPLCEECDVYGVLWDQRYQRNNNLECINCQSIDKWYYLIPIFFFQLGIVVYIILAIKISLQISKFIAIGYYMRRLNVLNIYKSAYKDTTDMNMKALVNYLQITQFVNTFEYQLPSFMTFLPKYLGSPIKNILYSFDCYFTQQNSKKEVYPIVFVRNTWSLLVPIFYLVIIFIIYVVFVKIKLFKHRRSYMINGFVFIIFFLQPNLTQVFLTMMSCRKIGIKKYILSDITYECYTDLHWKYIAIICFPGLFIWALFIPIFIIKIIIKNKEKLDYATNRHRYGFLYQDFKYQYFYWEFIKIYKKLLIVATLNFYEGPYMNKLIIILVLFLIYQILLNKKQPYLMNYFQQLDKKSITIIIILILMNIFLYNDP</sequence>
<dbReference type="GeneID" id="14905447"/>
<feature type="transmembrane region" description="Helical" evidence="1">
    <location>
        <begin position="876"/>
        <end position="891"/>
    </location>
</feature>